<evidence type="ECO:0000256" key="1">
    <source>
        <dbReference type="ARBA" id="ARBA00022448"/>
    </source>
</evidence>
<keyword evidence="9" id="KW-1185">Reference proteome</keyword>
<keyword evidence="1" id="KW-0813">Transport</keyword>
<dbReference type="SUPFAM" id="SSF52540">
    <property type="entry name" value="P-loop containing nucleoside triphosphate hydrolases"/>
    <property type="match status" value="1"/>
</dbReference>
<evidence type="ECO:0000313" key="8">
    <source>
        <dbReference type="EMBL" id="GAA4743173.1"/>
    </source>
</evidence>
<dbReference type="Gene3D" id="2.40.50.140">
    <property type="entry name" value="Nucleic acid-binding proteins"/>
    <property type="match status" value="1"/>
</dbReference>
<dbReference type="InterPro" id="IPR008995">
    <property type="entry name" value="Mo/tungstate-bd_C_term_dom"/>
</dbReference>
<dbReference type="InterPro" id="IPR003439">
    <property type="entry name" value="ABC_transporter-like_ATP-bd"/>
</dbReference>
<organism evidence="8 9">
    <name type="scientific">Nocardioides endophyticus</name>
    <dbReference type="NCBI Taxonomy" id="1353775"/>
    <lineage>
        <taxon>Bacteria</taxon>
        <taxon>Bacillati</taxon>
        <taxon>Actinomycetota</taxon>
        <taxon>Actinomycetes</taxon>
        <taxon>Propionibacteriales</taxon>
        <taxon>Nocardioidaceae</taxon>
        <taxon>Nocardioides</taxon>
    </lineage>
</organism>
<evidence type="ECO:0000313" key="9">
    <source>
        <dbReference type="Proteomes" id="UP001499882"/>
    </source>
</evidence>
<evidence type="ECO:0000256" key="2">
    <source>
        <dbReference type="ARBA" id="ARBA00022475"/>
    </source>
</evidence>
<dbReference type="InterPro" id="IPR047641">
    <property type="entry name" value="ABC_transpr_MalK/UgpC-like"/>
</dbReference>
<gene>
    <name evidence="8" type="primary">ugpC_1</name>
    <name evidence="8" type="ORF">GCM10023350_29850</name>
</gene>
<dbReference type="Proteomes" id="UP001499882">
    <property type="component" value="Unassembled WGS sequence"/>
</dbReference>
<dbReference type="SUPFAM" id="SSF50331">
    <property type="entry name" value="MOP-like"/>
    <property type="match status" value="1"/>
</dbReference>
<dbReference type="PANTHER" id="PTHR43875">
    <property type="entry name" value="MALTODEXTRIN IMPORT ATP-BINDING PROTEIN MSMX"/>
    <property type="match status" value="1"/>
</dbReference>
<proteinExistence type="predicted"/>
<keyword evidence="4 8" id="KW-0067">ATP-binding</keyword>
<keyword evidence="5" id="KW-1278">Translocase</keyword>
<reference evidence="9" key="1">
    <citation type="journal article" date="2019" name="Int. J. Syst. Evol. Microbiol.">
        <title>The Global Catalogue of Microorganisms (GCM) 10K type strain sequencing project: providing services to taxonomists for standard genome sequencing and annotation.</title>
        <authorList>
            <consortium name="The Broad Institute Genomics Platform"/>
            <consortium name="The Broad Institute Genome Sequencing Center for Infectious Disease"/>
            <person name="Wu L."/>
            <person name="Ma J."/>
        </authorList>
    </citation>
    <scope>NUCLEOTIDE SEQUENCE [LARGE SCALE GENOMIC DNA]</scope>
    <source>
        <strain evidence="9">JCM 18532</strain>
    </source>
</reference>
<keyword evidence="2" id="KW-1003">Cell membrane</keyword>
<accession>A0ABP8Z0P5</accession>
<sequence>MTINDPTPAESAMTSGATLELVGVTKAFGDFVAVQDVSFVVKPGSLVALLGPSGCGKTTMLRMIVGLETPSSGSVLFDARDVSALGPGERGAGLVFQDYAIFPHLTVSENLGFALKMRGDSPAEQQEVVKELAAALELTALLKKKPRSLNPSELQRVSIGRALAARPAIMLFDEPLSNVEAGMRTRMRAELRTLHKAFGQTAVYVTHDQTEAMALADRVAVMNRGRLVQFGAPRELYDRPADAFVAGFIGTPPMNLLDVEATEGRAYAGSLSVPIPQGLRRGDARWQLGFRPEHTRLSLAPDHNEVARGQVVAIEPMGAEVTVTVAGKGWQVAALLDEADRADLTEDASVSVVVDASHLHWFHPDGPRDFAADTRAQEGAVAH</sequence>
<dbReference type="EMBL" id="BAABKN010000019">
    <property type="protein sequence ID" value="GAA4743173.1"/>
    <property type="molecule type" value="Genomic_DNA"/>
</dbReference>
<evidence type="ECO:0000259" key="7">
    <source>
        <dbReference type="PROSITE" id="PS50893"/>
    </source>
</evidence>
<dbReference type="RefSeq" id="WP_345527615.1">
    <property type="nucleotide sequence ID" value="NZ_BAABKN010000019.1"/>
</dbReference>
<name>A0ABP8Z0P5_9ACTN</name>
<dbReference type="InterPro" id="IPR012340">
    <property type="entry name" value="NA-bd_OB-fold"/>
</dbReference>
<evidence type="ECO:0000256" key="4">
    <source>
        <dbReference type="ARBA" id="ARBA00022840"/>
    </source>
</evidence>
<keyword evidence="6" id="KW-0472">Membrane</keyword>
<dbReference type="InterPro" id="IPR027417">
    <property type="entry name" value="P-loop_NTPase"/>
</dbReference>
<evidence type="ECO:0000256" key="6">
    <source>
        <dbReference type="ARBA" id="ARBA00023136"/>
    </source>
</evidence>
<dbReference type="Gene3D" id="3.40.50.300">
    <property type="entry name" value="P-loop containing nucleotide triphosphate hydrolases"/>
    <property type="match status" value="1"/>
</dbReference>
<dbReference type="Pfam" id="PF08402">
    <property type="entry name" value="TOBE_2"/>
    <property type="match status" value="1"/>
</dbReference>
<feature type="domain" description="ABC transporter" evidence="7">
    <location>
        <begin position="19"/>
        <end position="249"/>
    </location>
</feature>
<dbReference type="SMART" id="SM00382">
    <property type="entry name" value="AAA"/>
    <property type="match status" value="1"/>
</dbReference>
<dbReference type="InterPro" id="IPR013611">
    <property type="entry name" value="Transp-assoc_OB_typ2"/>
</dbReference>
<keyword evidence="3" id="KW-0547">Nucleotide-binding</keyword>
<dbReference type="PANTHER" id="PTHR43875:SF15">
    <property type="entry name" value="TREHALOSE IMPORT ATP-BINDING PROTEIN SUGC"/>
    <property type="match status" value="1"/>
</dbReference>
<comment type="caution">
    <text evidence="8">The sequence shown here is derived from an EMBL/GenBank/DDBJ whole genome shotgun (WGS) entry which is preliminary data.</text>
</comment>
<dbReference type="InterPro" id="IPR003593">
    <property type="entry name" value="AAA+_ATPase"/>
</dbReference>
<dbReference type="Pfam" id="PF00005">
    <property type="entry name" value="ABC_tran"/>
    <property type="match status" value="1"/>
</dbReference>
<evidence type="ECO:0000256" key="3">
    <source>
        <dbReference type="ARBA" id="ARBA00022741"/>
    </source>
</evidence>
<dbReference type="GO" id="GO:0005524">
    <property type="term" value="F:ATP binding"/>
    <property type="evidence" value="ECO:0007669"/>
    <property type="project" value="UniProtKB-KW"/>
</dbReference>
<protein>
    <submittedName>
        <fullName evidence="8">Sn-glycerol-3-phosphate ABC transporter ATP-binding protein UgpC</fullName>
    </submittedName>
</protein>
<dbReference type="Gene3D" id="2.40.50.100">
    <property type="match status" value="1"/>
</dbReference>
<dbReference type="PROSITE" id="PS50893">
    <property type="entry name" value="ABC_TRANSPORTER_2"/>
    <property type="match status" value="1"/>
</dbReference>
<evidence type="ECO:0000256" key="5">
    <source>
        <dbReference type="ARBA" id="ARBA00022967"/>
    </source>
</evidence>